<organism evidence="3 4">
    <name type="scientific">Faecalicatena contorta</name>
    <dbReference type="NCBI Taxonomy" id="39482"/>
    <lineage>
        <taxon>Bacteria</taxon>
        <taxon>Bacillati</taxon>
        <taxon>Bacillota</taxon>
        <taxon>Clostridia</taxon>
        <taxon>Lachnospirales</taxon>
        <taxon>Lachnospiraceae</taxon>
        <taxon>Faecalicatena</taxon>
    </lineage>
</organism>
<dbReference type="InterPro" id="IPR025164">
    <property type="entry name" value="Toastrack_DUF4097"/>
</dbReference>
<protein>
    <recommendedName>
        <fullName evidence="2">DUF4097 domain-containing protein</fullName>
    </recommendedName>
</protein>
<feature type="domain" description="DUF4097" evidence="2">
    <location>
        <begin position="92"/>
        <end position="285"/>
    </location>
</feature>
<evidence type="ECO:0000313" key="3">
    <source>
        <dbReference type="EMBL" id="CUN75212.1"/>
    </source>
</evidence>
<evidence type="ECO:0000313" key="4">
    <source>
        <dbReference type="Proteomes" id="UP000095544"/>
    </source>
</evidence>
<dbReference type="Pfam" id="PF13349">
    <property type="entry name" value="DUF4097"/>
    <property type="match status" value="1"/>
</dbReference>
<evidence type="ECO:0000259" key="2">
    <source>
        <dbReference type="Pfam" id="PF13349"/>
    </source>
</evidence>
<proteinExistence type="predicted"/>
<dbReference type="EMBL" id="CYZU01000002">
    <property type="protein sequence ID" value="CUN75212.1"/>
    <property type="molecule type" value="Genomic_DNA"/>
</dbReference>
<dbReference type="STRING" id="39482.ERS852491_00431"/>
<feature type="transmembrane region" description="Helical" evidence="1">
    <location>
        <begin position="7"/>
        <end position="30"/>
    </location>
</feature>
<gene>
    <name evidence="3" type="ORF">ERS852491_00431</name>
</gene>
<dbReference type="RefSeq" id="WP_055150520.1">
    <property type="nucleotide sequence ID" value="NZ_CYZU01000002.1"/>
</dbReference>
<keyword evidence="1" id="KW-1133">Transmembrane helix</keyword>
<dbReference type="AlphaFoldDB" id="A0A173ZFN5"/>
<reference evidence="3 4" key="1">
    <citation type="submission" date="2015-09" db="EMBL/GenBank/DDBJ databases">
        <authorList>
            <consortium name="Pathogen Informatics"/>
        </authorList>
    </citation>
    <scope>NUCLEOTIDE SEQUENCE [LARGE SCALE GENOMIC DNA]</scope>
    <source>
        <strain evidence="3 4">2789STDY5834876</strain>
    </source>
</reference>
<evidence type="ECO:0000256" key="1">
    <source>
        <dbReference type="SAM" id="Phobius"/>
    </source>
</evidence>
<sequence>MNRRQSAVIRIIAWTIAAVALTVILILGLFGKINVISIGINNGYNYADSGKYKTGSAKIDGNEIKDLELNWLDGRIHVATYDGKTVQFYEKASQDLSEKQQLQYYVKNGKLIIQYQKAQKRGFFNNSTLHKELFVKIPEKTAESMGSFRIDTISSDAEISGITADQFRLDSTSGDFDLTGCKTSGLSMDSTSGSLTGNTLYVDGKLETNTTSGDIQVEGSFRNIDSDTVSGLISVTSKVCPDKIRTDSVSGNASFTIQENDGFTYKLDTVSGYFNCDFEMSQKEGRGTYKGGGASFSFESVSGGAEVKRL</sequence>
<dbReference type="Proteomes" id="UP000095544">
    <property type="component" value="Unassembled WGS sequence"/>
</dbReference>
<accession>A0A173ZFN5</accession>
<dbReference type="OrthoDB" id="2066445at2"/>
<keyword evidence="1" id="KW-0812">Transmembrane</keyword>
<keyword evidence="1" id="KW-0472">Membrane</keyword>
<name>A0A173ZFN5_9FIRM</name>